<dbReference type="OMA" id="HYASIDW"/>
<evidence type="ECO:0000313" key="10">
    <source>
        <dbReference type="Proteomes" id="UP000006790"/>
    </source>
</evidence>
<dbReference type="SUPFAM" id="SSF109905">
    <property type="entry name" value="Surp module (SWAP domain)"/>
    <property type="match status" value="1"/>
</dbReference>
<dbReference type="HOGENOM" id="CLU_013259_0_0_1"/>
<evidence type="ECO:0000256" key="4">
    <source>
        <dbReference type="ARBA" id="ARBA00022737"/>
    </source>
</evidence>
<dbReference type="InterPro" id="IPR000061">
    <property type="entry name" value="Surp"/>
</dbReference>
<dbReference type="AlphaFoldDB" id="G8JML6"/>
<dbReference type="PANTHER" id="PTHR15316">
    <property type="entry name" value="SPLICEOSOME ASSOCIATED PROTEIN 114/SWAP SPLICING FACTOR-RELATED"/>
    <property type="match status" value="1"/>
</dbReference>
<dbReference type="GO" id="GO:0071013">
    <property type="term" value="C:catalytic step 2 spliceosome"/>
    <property type="evidence" value="ECO:0007669"/>
    <property type="project" value="TreeGrafter"/>
</dbReference>
<dbReference type="InParanoid" id="G8JML6"/>
<dbReference type="GO" id="GO:0000381">
    <property type="term" value="P:regulation of alternative mRNA splicing, via spliceosome"/>
    <property type="evidence" value="ECO:0007669"/>
    <property type="project" value="TreeGrafter"/>
</dbReference>
<dbReference type="GeneID" id="11471341"/>
<accession>G8JML6</accession>
<dbReference type="GO" id="GO:0071004">
    <property type="term" value="C:U2-type prespliceosome"/>
    <property type="evidence" value="ECO:0007669"/>
    <property type="project" value="TreeGrafter"/>
</dbReference>
<dbReference type="PROSITE" id="PS50128">
    <property type="entry name" value="SURP"/>
    <property type="match status" value="1"/>
</dbReference>
<feature type="domain" description="SURP motif" evidence="8">
    <location>
        <begin position="117"/>
        <end position="160"/>
    </location>
</feature>
<dbReference type="Proteomes" id="UP000006790">
    <property type="component" value="Chromosome 1"/>
</dbReference>
<dbReference type="Gene3D" id="1.10.10.790">
    <property type="entry name" value="Surp module"/>
    <property type="match status" value="1"/>
</dbReference>
<evidence type="ECO:0000256" key="7">
    <source>
        <dbReference type="SAM" id="MobiDB-lite"/>
    </source>
</evidence>
<gene>
    <name evidence="9" type="ordered locus">Ecym_1117</name>
</gene>
<keyword evidence="10" id="KW-1185">Reference proteome</keyword>
<name>G8JML6_ERECY</name>
<keyword evidence="6" id="KW-0539">Nucleus</keyword>
<sequence length="393" mass="46313">MITFEDIKAVPLPPNILVPEDENIKNSILQTVLKLANNQNVLSQEQPTKKNDIPYANPNDKYHDYYMYYMKRFPKASDNDNKEYAAKKKKNPQTPAEPYPFVFSTYNERIPPRDLEIIKTTAVFCIINEDIDYISKLQTLYKDDPTFQFLDPSHSLYQVFTSFINQYKQLTAGEYGLLCALGDDHIHTIMKRAFERSRYKEFTETMKEQQQYAFEKMKIKFAAFEWHDYNLVGSFTIDEQDLEKELQPALDFDKMYSSSLTKEFKDIFTDMTPKTTSKGASEPVNKELKPRKKRQIKIKPAGEMRINRNTESTHNTTKKIECPITHKLIHEDKLERHLQILLTDPNYKEEREQYKAKYNLTNITSQGVYENIKRVLDKNSQNDEQARKKQKSK</sequence>
<keyword evidence="4" id="KW-0677">Repeat</keyword>
<evidence type="ECO:0000256" key="6">
    <source>
        <dbReference type="ARBA" id="ARBA00023242"/>
    </source>
</evidence>
<evidence type="ECO:0000313" key="9">
    <source>
        <dbReference type="EMBL" id="AET37371.1"/>
    </source>
</evidence>
<dbReference type="InterPro" id="IPR022030">
    <property type="entry name" value="SF3A1_dom"/>
</dbReference>
<comment type="subcellular location">
    <subcellularLocation>
        <location evidence="1">Nucleus</location>
    </subcellularLocation>
</comment>
<protein>
    <recommendedName>
        <fullName evidence="8">SURP motif domain-containing protein</fullName>
    </recommendedName>
</protein>
<keyword evidence="3" id="KW-0747">Spliceosome</keyword>
<dbReference type="InterPro" id="IPR035967">
    <property type="entry name" value="SWAP/Surp_sf"/>
</dbReference>
<keyword evidence="2" id="KW-0507">mRNA processing</keyword>
<evidence type="ECO:0000259" key="8">
    <source>
        <dbReference type="PROSITE" id="PS50128"/>
    </source>
</evidence>
<dbReference type="KEGG" id="erc:Ecym_1117"/>
<dbReference type="InterPro" id="IPR045146">
    <property type="entry name" value="SF3A1"/>
</dbReference>
<dbReference type="GO" id="GO:0003723">
    <property type="term" value="F:RNA binding"/>
    <property type="evidence" value="ECO:0007669"/>
    <property type="project" value="InterPro"/>
</dbReference>
<organism evidence="9 10">
    <name type="scientific">Eremothecium cymbalariae (strain CBS 270.75 / DBVPG 7215 / KCTC 17166 / NRRL Y-17582)</name>
    <name type="common">Yeast</name>
    <dbReference type="NCBI Taxonomy" id="931890"/>
    <lineage>
        <taxon>Eukaryota</taxon>
        <taxon>Fungi</taxon>
        <taxon>Dikarya</taxon>
        <taxon>Ascomycota</taxon>
        <taxon>Saccharomycotina</taxon>
        <taxon>Saccharomycetes</taxon>
        <taxon>Saccharomycetales</taxon>
        <taxon>Saccharomycetaceae</taxon>
        <taxon>Eremothecium</taxon>
    </lineage>
</organism>
<evidence type="ECO:0000256" key="1">
    <source>
        <dbReference type="ARBA" id="ARBA00004123"/>
    </source>
</evidence>
<dbReference type="PANTHER" id="PTHR15316:SF1">
    <property type="entry name" value="SPLICING FACTOR 3A SUBUNIT 1"/>
    <property type="match status" value="1"/>
</dbReference>
<evidence type="ECO:0000256" key="3">
    <source>
        <dbReference type="ARBA" id="ARBA00022728"/>
    </source>
</evidence>
<reference evidence="10" key="1">
    <citation type="journal article" date="2012" name="G3 (Bethesda)">
        <title>Pichia sorbitophila, an interspecies yeast hybrid reveals early steps of genome resolution following polyploidization.</title>
        <authorList>
            <person name="Leh Louis V."/>
            <person name="Despons L."/>
            <person name="Friedrich A."/>
            <person name="Martin T."/>
            <person name="Durrens P."/>
            <person name="Casaregola S."/>
            <person name="Neuveglise C."/>
            <person name="Fairhead C."/>
            <person name="Marck C."/>
            <person name="Cruz J.A."/>
            <person name="Straub M.L."/>
            <person name="Kugler V."/>
            <person name="Sacerdot C."/>
            <person name="Uzunov Z."/>
            <person name="Thierry A."/>
            <person name="Weiss S."/>
            <person name="Bleykasten C."/>
            <person name="De Montigny J."/>
            <person name="Jacques N."/>
            <person name="Jung P."/>
            <person name="Lemaire M."/>
            <person name="Mallet S."/>
            <person name="Morel G."/>
            <person name="Richard G.F."/>
            <person name="Sarkar A."/>
            <person name="Savel G."/>
            <person name="Schacherer J."/>
            <person name="Seret M.L."/>
            <person name="Talla E."/>
            <person name="Samson G."/>
            <person name="Jubin C."/>
            <person name="Poulain J."/>
            <person name="Vacherie B."/>
            <person name="Barbe V."/>
            <person name="Pelletier E."/>
            <person name="Sherman D.J."/>
            <person name="Westhof E."/>
            <person name="Weissenbach J."/>
            <person name="Baret P.V."/>
            <person name="Wincker P."/>
            <person name="Gaillardin C."/>
            <person name="Dujon B."/>
            <person name="Souciet J.L."/>
        </authorList>
    </citation>
    <scope>NUCLEOTIDE SEQUENCE [LARGE SCALE GENOMIC DNA]</scope>
    <source>
        <strain evidence="10">CBS 270.75 / DBVPG 7215 / KCTC 17166 / NRRL Y-17582</strain>
    </source>
</reference>
<dbReference type="Pfam" id="PF01805">
    <property type="entry name" value="Surp"/>
    <property type="match status" value="1"/>
</dbReference>
<dbReference type="FunCoup" id="G8JML6">
    <property type="interactions" value="199"/>
</dbReference>
<keyword evidence="5" id="KW-0508">mRNA splicing</keyword>
<dbReference type="GO" id="GO:0005686">
    <property type="term" value="C:U2 snRNP"/>
    <property type="evidence" value="ECO:0007669"/>
    <property type="project" value="TreeGrafter"/>
</dbReference>
<dbReference type="EMBL" id="CP002497">
    <property type="protein sequence ID" value="AET37371.1"/>
    <property type="molecule type" value="Genomic_DNA"/>
</dbReference>
<dbReference type="STRING" id="931890.G8JML6"/>
<dbReference type="SMART" id="SM00648">
    <property type="entry name" value="SWAP"/>
    <property type="match status" value="1"/>
</dbReference>
<dbReference type="eggNOG" id="KOG0007">
    <property type="taxonomic scope" value="Eukaryota"/>
</dbReference>
<feature type="region of interest" description="Disordered" evidence="7">
    <location>
        <begin position="274"/>
        <end position="295"/>
    </location>
</feature>
<dbReference type="RefSeq" id="XP_003644188.1">
    <property type="nucleotide sequence ID" value="XM_003644140.1"/>
</dbReference>
<proteinExistence type="predicted"/>
<evidence type="ECO:0000256" key="5">
    <source>
        <dbReference type="ARBA" id="ARBA00023187"/>
    </source>
</evidence>
<dbReference type="GO" id="GO:0045292">
    <property type="term" value="P:mRNA cis splicing, via spliceosome"/>
    <property type="evidence" value="ECO:0007669"/>
    <property type="project" value="InterPro"/>
</dbReference>
<dbReference type="Pfam" id="PF12230">
    <property type="entry name" value="PRP21_like_P"/>
    <property type="match status" value="1"/>
</dbReference>
<evidence type="ECO:0000256" key="2">
    <source>
        <dbReference type="ARBA" id="ARBA00022664"/>
    </source>
</evidence>
<dbReference type="OrthoDB" id="447637at2759"/>